<dbReference type="EC" id="4.1.2.25" evidence="6"/>
<dbReference type="InterPro" id="IPR043133">
    <property type="entry name" value="GTP-CH-I_C/QueF"/>
</dbReference>
<dbReference type="OrthoDB" id="9803748at2"/>
<accession>F4L412</accession>
<dbReference type="HOGENOM" id="CLU_112632_1_2_10"/>
<evidence type="ECO:0000256" key="6">
    <source>
        <dbReference type="RuleBase" id="RU362079"/>
    </source>
</evidence>
<evidence type="ECO:0000256" key="2">
    <source>
        <dbReference type="ARBA" id="ARBA00005013"/>
    </source>
</evidence>
<name>F4L412_HALH1</name>
<feature type="domain" description="Dihydroneopterin aldolase/epimerase" evidence="7">
    <location>
        <begin position="31"/>
        <end position="139"/>
    </location>
</feature>
<evidence type="ECO:0000256" key="5">
    <source>
        <dbReference type="ARBA" id="ARBA00023239"/>
    </source>
</evidence>
<evidence type="ECO:0000256" key="3">
    <source>
        <dbReference type="ARBA" id="ARBA00005708"/>
    </source>
</evidence>
<dbReference type="Pfam" id="PF02152">
    <property type="entry name" value="FolB"/>
    <property type="match status" value="1"/>
</dbReference>
<dbReference type="NCBIfam" id="TIGR00525">
    <property type="entry name" value="folB"/>
    <property type="match status" value="1"/>
</dbReference>
<evidence type="ECO:0000256" key="4">
    <source>
        <dbReference type="ARBA" id="ARBA00022909"/>
    </source>
</evidence>
<dbReference type="GO" id="GO:0005737">
    <property type="term" value="C:cytoplasm"/>
    <property type="evidence" value="ECO:0007669"/>
    <property type="project" value="TreeGrafter"/>
</dbReference>
<reference key="2">
    <citation type="submission" date="2011-04" db="EMBL/GenBank/DDBJ databases">
        <title>Complete sequence of chromosome of Haliscomenobacter hydrossis DSM 1100.</title>
        <authorList>
            <consortium name="US DOE Joint Genome Institute (JGI-PGF)"/>
            <person name="Lucas S."/>
            <person name="Han J."/>
            <person name="Lapidus A."/>
            <person name="Bruce D."/>
            <person name="Goodwin L."/>
            <person name="Pitluck S."/>
            <person name="Peters L."/>
            <person name="Kyrpides N."/>
            <person name="Mavromatis K."/>
            <person name="Ivanova N."/>
            <person name="Ovchinnikova G."/>
            <person name="Pagani I."/>
            <person name="Daligault H."/>
            <person name="Detter J.C."/>
            <person name="Han C."/>
            <person name="Land M."/>
            <person name="Hauser L."/>
            <person name="Markowitz V."/>
            <person name="Cheng J.-F."/>
            <person name="Hugenholtz P."/>
            <person name="Woyke T."/>
            <person name="Wu D."/>
            <person name="Verbarg S."/>
            <person name="Frueling A."/>
            <person name="Brambilla E."/>
            <person name="Klenk H.-P."/>
            <person name="Eisen J.A."/>
        </authorList>
    </citation>
    <scope>NUCLEOTIDE SEQUENCE</scope>
    <source>
        <strain>DSM 1100</strain>
    </source>
</reference>
<gene>
    <name evidence="8" type="ordered locus">Halhy_1844</name>
</gene>
<keyword evidence="5 6" id="KW-0456">Lyase</keyword>
<dbReference type="KEGG" id="hhy:Halhy_1844"/>
<sequence length="145" mass="16873">MVRIGLIHKNTDLSYAHLVFSLRKITFMTTIALEGMQFFANHGYYEEEQATHTYFIVDVYVQIGDKSMREVTIADDLTGTVNYEMIYEICKIEMKKTTRLIETLAQRIYNRLKLQFPFATKIEVRLSKKNPPLAGVVDRAYVHIS</sequence>
<dbReference type="SUPFAM" id="SSF55620">
    <property type="entry name" value="Tetrahydrobiopterin biosynthesis enzymes-like"/>
    <property type="match status" value="1"/>
</dbReference>
<keyword evidence="4 6" id="KW-0289">Folate biosynthesis</keyword>
<dbReference type="InterPro" id="IPR006157">
    <property type="entry name" value="FolB_dom"/>
</dbReference>
<dbReference type="Gene3D" id="3.30.1130.10">
    <property type="match status" value="1"/>
</dbReference>
<dbReference type="InterPro" id="IPR006156">
    <property type="entry name" value="Dihydroneopterin_aldolase"/>
</dbReference>
<organism evidence="8 9">
    <name type="scientific">Haliscomenobacter hydrossis (strain ATCC 27775 / DSM 1100 / LMG 10767 / O)</name>
    <dbReference type="NCBI Taxonomy" id="760192"/>
    <lineage>
        <taxon>Bacteria</taxon>
        <taxon>Pseudomonadati</taxon>
        <taxon>Bacteroidota</taxon>
        <taxon>Saprospiria</taxon>
        <taxon>Saprospirales</taxon>
        <taxon>Haliscomenobacteraceae</taxon>
        <taxon>Haliscomenobacter</taxon>
    </lineage>
</organism>
<dbReference type="GO" id="GO:0046654">
    <property type="term" value="P:tetrahydrofolate biosynthetic process"/>
    <property type="evidence" value="ECO:0007669"/>
    <property type="project" value="UniProtKB-UniRule"/>
</dbReference>
<comment type="similarity">
    <text evidence="3 6">Belongs to the DHNA family.</text>
</comment>
<dbReference type="UniPathway" id="UPA00077">
    <property type="reaction ID" value="UER00154"/>
</dbReference>
<dbReference type="NCBIfam" id="TIGR00526">
    <property type="entry name" value="folB_dom"/>
    <property type="match status" value="1"/>
</dbReference>
<dbReference type="PANTHER" id="PTHR42844:SF1">
    <property type="entry name" value="DIHYDRONEOPTERIN ALDOLASE 1-RELATED"/>
    <property type="match status" value="1"/>
</dbReference>
<proteinExistence type="inferred from homology"/>
<dbReference type="STRING" id="760192.Halhy_1844"/>
<comment type="pathway">
    <text evidence="2 6">Cofactor biosynthesis; tetrahydrofolate biosynthesis; 2-amino-4-hydroxy-6-hydroxymethyl-7,8-dihydropteridine diphosphate from 7,8-dihydroneopterin triphosphate: step 3/4.</text>
</comment>
<dbReference type="Proteomes" id="UP000008461">
    <property type="component" value="Chromosome"/>
</dbReference>
<dbReference type="EMBL" id="CP002691">
    <property type="protein sequence ID" value="AEE49729.1"/>
    <property type="molecule type" value="Genomic_DNA"/>
</dbReference>
<dbReference type="AlphaFoldDB" id="F4L412"/>
<keyword evidence="9" id="KW-1185">Reference proteome</keyword>
<comment type="catalytic activity">
    <reaction evidence="1 6">
        <text>7,8-dihydroneopterin = 6-hydroxymethyl-7,8-dihydropterin + glycolaldehyde</text>
        <dbReference type="Rhea" id="RHEA:10540"/>
        <dbReference type="ChEBI" id="CHEBI:17001"/>
        <dbReference type="ChEBI" id="CHEBI:17071"/>
        <dbReference type="ChEBI" id="CHEBI:44841"/>
        <dbReference type="EC" id="4.1.2.25"/>
    </reaction>
</comment>
<protein>
    <recommendedName>
        <fullName evidence="6">7,8-dihydroneopterin aldolase</fullName>
        <ecNumber evidence="6">4.1.2.25</ecNumber>
    </recommendedName>
</protein>
<dbReference type="GO" id="GO:0046656">
    <property type="term" value="P:folic acid biosynthetic process"/>
    <property type="evidence" value="ECO:0007669"/>
    <property type="project" value="UniProtKB-UniRule"/>
</dbReference>
<evidence type="ECO:0000256" key="1">
    <source>
        <dbReference type="ARBA" id="ARBA00001353"/>
    </source>
</evidence>
<dbReference type="GO" id="GO:0004150">
    <property type="term" value="F:dihydroneopterin aldolase activity"/>
    <property type="evidence" value="ECO:0007669"/>
    <property type="project" value="UniProtKB-UniRule"/>
</dbReference>
<dbReference type="PANTHER" id="PTHR42844">
    <property type="entry name" value="DIHYDRONEOPTERIN ALDOLASE 1-RELATED"/>
    <property type="match status" value="1"/>
</dbReference>
<comment type="function">
    <text evidence="6">Catalyzes the conversion of 7,8-dihydroneopterin to 6-hydroxymethyl-7,8-dihydropterin.</text>
</comment>
<dbReference type="SMART" id="SM00905">
    <property type="entry name" value="FolB"/>
    <property type="match status" value="1"/>
</dbReference>
<reference evidence="8 9" key="1">
    <citation type="journal article" date="2011" name="Stand. Genomic Sci.">
        <title>Complete genome sequence of Haliscomenobacter hydrossis type strain (O).</title>
        <authorList>
            <consortium name="US DOE Joint Genome Institute (JGI-PGF)"/>
            <person name="Daligault H."/>
            <person name="Lapidus A."/>
            <person name="Zeytun A."/>
            <person name="Nolan M."/>
            <person name="Lucas S."/>
            <person name="Del Rio T.G."/>
            <person name="Tice H."/>
            <person name="Cheng J.F."/>
            <person name="Tapia R."/>
            <person name="Han C."/>
            <person name="Goodwin L."/>
            <person name="Pitluck S."/>
            <person name="Liolios K."/>
            <person name="Pagani I."/>
            <person name="Ivanova N."/>
            <person name="Huntemann M."/>
            <person name="Mavromatis K."/>
            <person name="Mikhailova N."/>
            <person name="Pati A."/>
            <person name="Chen A."/>
            <person name="Palaniappan K."/>
            <person name="Land M."/>
            <person name="Hauser L."/>
            <person name="Brambilla E.M."/>
            <person name="Rohde M."/>
            <person name="Verbarg S."/>
            <person name="Goker M."/>
            <person name="Bristow J."/>
            <person name="Eisen J.A."/>
            <person name="Markowitz V."/>
            <person name="Hugenholtz P."/>
            <person name="Kyrpides N.C."/>
            <person name="Klenk H.P."/>
            <person name="Woyke T."/>
        </authorList>
    </citation>
    <scope>NUCLEOTIDE SEQUENCE [LARGE SCALE GENOMIC DNA]</scope>
    <source>
        <strain evidence="9">ATCC 27775 / DSM 1100 / LMG 10767 / O</strain>
    </source>
</reference>
<evidence type="ECO:0000313" key="8">
    <source>
        <dbReference type="EMBL" id="AEE49729.1"/>
    </source>
</evidence>
<dbReference type="eggNOG" id="COG1539">
    <property type="taxonomic scope" value="Bacteria"/>
</dbReference>
<evidence type="ECO:0000313" key="9">
    <source>
        <dbReference type="Proteomes" id="UP000008461"/>
    </source>
</evidence>
<evidence type="ECO:0000259" key="7">
    <source>
        <dbReference type="SMART" id="SM00905"/>
    </source>
</evidence>